<dbReference type="EMBL" id="JAEMNV010000003">
    <property type="protein sequence ID" value="MBJ8339033.1"/>
    <property type="molecule type" value="Genomic_DNA"/>
</dbReference>
<keyword evidence="8" id="KW-1185">Reference proteome</keyword>
<dbReference type="PANTHER" id="PTHR30346">
    <property type="entry name" value="TRANSCRIPTIONAL DUAL REGULATOR HCAR-RELATED"/>
    <property type="match status" value="1"/>
</dbReference>
<gene>
    <name evidence="7" type="ORF">JGU71_09065</name>
</gene>
<reference evidence="7" key="1">
    <citation type="submission" date="2020-12" db="EMBL/GenBank/DDBJ databases">
        <title>Antrihabitans popcorni sp. nov. and Antrihabitans auranticaus sp. nov., isolated from a larva cave.</title>
        <authorList>
            <person name="Lee S.D."/>
            <person name="Kim I.S."/>
        </authorList>
    </citation>
    <scope>NUCLEOTIDE SEQUENCE</scope>
    <source>
        <strain evidence="7">YC3-6</strain>
    </source>
</reference>
<accession>A0A934U3M4</accession>
<sequence length="307" mass="33129">MIDLHRLRVFRAVVADGSINGAAATLGYTPSAVSQHLTVLQRETGLSLIERHGRGVVPTAVGRAIAHEAGRVLESMAEFESFVADVRDGHTGRLSVCYFASAGSAWIPPIIATITTEFPGLRIDLRLVELVVDATPDPDIEIFVEGSPLATSTEYDVHPLLEEPYVVVLPRDHRLADRAEIKVSELEAERWVDNDVARGPCREATLRACAAAGFMPTFHIETHDYATGIRFVAEGVGITVVPVLGCGQLPPTVIAVPLVDPTPTRRIAVRTRATLRSNLAVARVLELLRDHIAIGRLEAGFAGTQST</sequence>
<dbReference type="Pfam" id="PF03466">
    <property type="entry name" value="LysR_substrate"/>
    <property type="match status" value="1"/>
</dbReference>
<dbReference type="PROSITE" id="PS50931">
    <property type="entry name" value="HTH_LYSR"/>
    <property type="match status" value="1"/>
</dbReference>
<dbReference type="AlphaFoldDB" id="A0A934U3M4"/>
<dbReference type="InterPro" id="IPR036388">
    <property type="entry name" value="WH-like_DNA-bd_sf"/>
</dbReference>
<dbReference type="Gene3D" id="1.10.10.10">
    <property type="entry name" value="Winged helix-like DNA-binding domain superfamily/Winged helix DNA-binding domain"/>
    <property type="match status" value="1"/>
</dbReference>
<dbReference type="GO" id="GO:0003677">
    <property type="term" value="F:DNA binding"/>
    <property type="evidence" value="ECO:0007669"/>
    <property type="project" value="UniProtKB-KW"/>
</dbReference>
<dbReference type="InterPro" id="IPR036390">
    <property type="entry name" value="WH_DNA-bd_sf"/>
</dbReference>
<evidence type="ECO:0000256" key="1">
    <source>
        <dbReference type="ARBA" id="ARBA00009437"/>
    </source>
</evidence>
<proteinExistence type="inferred from homology"/>
<dbReference type="RefSeq" id="WP_199703754.1">
    <property type="nucleotide sequence ID" value="NZ_JAEMNV010000003.1"/>
</dbReference>
<evidence type="ECO:0000313" key="8">
    <source>
        <dbReference type="Proteomes" id="UP000655868"/>
    </source>
</evidence>
<protein>
    <submittedName>
        <fullName evidence="7">LysR family transcriptional regulator</fullName>
    </submittedName>
</protein>
<dbReference type="GO" id="GO:0003700">
    <property type="term" value="F:DNA-binding transcription factor activity"/>
    <property type="evidence" value="ECO:0007669"/>
    <property type="project" value="InterPro"/>
</dbReference>
<dbReference type="InterPro" id="IPR005119">
    <property type="entry name" value="LysR_subst-bd"/>
</dbReference>
<evidence type="ECO:0000256" key="2">
    <source>
        <dbReference type="ARBA" id="ARBA00023015"/>
    </source>
</evidence>
<organism evidence="7 8">
    <name type="scientific">Antrihabitans stalagmiti</name>
    <dbReference type="NCBI Taxonomy" id="2799499"/>
    <lineage>
        <taxon>Bacteria</taxon>
        <taxon>Bacillati</taxon>
        <taxon>Actinomycetota</taxon>
        <taxon>Actinomycetes</taxon>
        <taxon>Mycobacteriales</taxon>
        <taxon>Nocardiaceae</taxon>
        <taxon>Antrihabitans</taxon>
    </lineage>
</organism>
<keyword evidence="2" id="KW-0805">Transcription regulation</keyword>
<evidence type="ECO:0000313" key="7">
    <source>
        <dbReference type="EMBL" id="MBJ8339033.1"/>
    </source>
</evidence>
<dbReference type="SUPFAM" id="SSF53850">
    <property type="entry name" value="Periplasmic binding protein-like II"/>
    <property type="match status" value="1"/>
</dbReference>
<dbReference type="SUPFAM" id="SSF46785">
    <property type="entry name" value="Winged helix' DNA-binding domain"/>
    <property type="match status" value="1"/>
</dbReference>
<evidence type="ECO:0000256" key="4">
    <source>
        <dbReference type="ARBA" id="ARBA00023159"/>
    </source>
</evidence>
<dbReference type="GO" id="GO:0032993">
    <property type="term" value="C:protein-DNA complex"/>
    <property type="evidence" value="ECO:0007669"/>
    <property type="project" value="TreeGrafter"/>
</dbReference>
<dbReference type="Gene3D" id="3.40.190.10">
    <property type="entry name" value="Periplasmic binding protein-like II"/>
    <property type="match status" value="2"/>
</dbReference>
<evidence type="ECO:0000259" key="6">
    <source>
        <dbReference type="PROSITE" id="PS50931"/>
    </source>
</evidence>
<dbReference type="Proteomes" id="UP000655868">
    <property type="component" value="Unassembled WGS sequence"/>
</dbReference>
<dbReference type="InterPro" id="IPR000847">
    <property type="entry name" value="LysR_HTH_N"/>
</dbReference>
<dbReference type="PANTHER" id="PTHR30346:SF29">
    <property type="entry name" value="LYSR SUBSTRATE-BINDING"/>
    <property type="match status" value="1"/>
</dbReference>
<keyword evidence="5" id="KW-0804">Transcription</keyword>
<dbReference type="Pfam" id="PF00126">
    <property type="entry name" value="HTH_1"/>
    <property type="match status" value="1"/>
</dbReference>
<comment type="caution">
    <text evidence="7">The sequence shown here is derived from an EMBL/GenBank/DDBJ whole genome shotgun (WGS) entry which is preliminary data.</text>
</comment>
<evidence type="ECO:0000256" key="5">
    <source>
        <dbReference type="ARBA" id="ARBA00023163"/>
    </source>
</evidence>
<feature type="domain" description="HTH lysR-type" evidence="6">
    <location>
        <begin position="2"/>
        <end position="59"/>
    </location>
</feature>
<keyword evidence="4" id="KW-0010">Activator</keyword>
<comment type="similarity">
    <text evidence="1">Belongs to the LysR transcriptional regulatory family.</text>
</comment>
<evidence type="ECO:0000256" key="3">
    <source>
        <dbReference type="ARBA" id="ARBA00023125"/>
    </source>
</evidence>
<name>A0A934U3M4_9NOCA</name>
<keyword evidence="3" id="KW-0238">DNA-binding</keyword>